<dbReference type="PROSITE" id="PS50977">
    <property type="entry name" value="HTH_TETR_2"/>
    <property type="match status" value="1"/>
</dbReference>
<evidence type="ECO:0000313" key="5">
    <source>
        <dbReference type="Proteomes" id="UP001500466"/>
    </source>
</evidence>
<dbReference type="RefSeq" id="WP_345677126.1">
    <property type="nucleotide sequence ID" value="NZ_BAABHS010000014.1"/>
</dbReference>
<dbReference type="SUPFAM" id="SSF46689">
    <property type="entry name" value="Homeodomain-like"/>
    <property type="match status" value="1"/>
</dbReference>
<dbReference type="EMBL" id="BAABHS010000014">
    <property type="protein sequence ID" value="GAA4971755.1"/>
    <property type="molecule type" value="Genomic_DNA"/>
</dbReference>
<dbReference type="InterPro" id="IPR050624">
    <property type="entry name" value="HTH-type_Tx_Regulator"/>
</dbReference>
<evidence type="ECO:0000256" key="2">
    <source>
        <dbReference type="PROSITE-ProRule" id="PRU00335"/>
    </source>
</evidence>
<dbReference type="Gene3D" id="1.10.357.10">
    <property type="entry name" value="Tetracycline Repressor, domain 2"/>
    <property type="match status" value="1"/>
</dbReference>
<dbReference type="Pfam" id="PF00440">
    <property type="entry name" value="TetR_N"/>
    <property type="match status" value="1"/>
</dbReference>
<sequence length="193" mass="21838">MPEDATQPRENLRVRRTRTLLRRALVELIEEQSFERLTVGEIAERAMVSRAAFYRNYRDKYHVVEEIFDDAMAVMLAAVDAPDARPVLELWTSFFEHIARYDRLYAALLSRSGSQWFTVRMRASLGDMVAEHLDSPATADGLVPTLVGAMFVQAITWWLENDQPVSAEQMATRTGHLAGSLIAAASRWPPGSR</sequence>
<keyword evidence="5" id="KW-1185">Reference proteome</keyword>
<protein>
    <submittedName>
        <fullName evidence="4">TetR/AcrR family transcriptional regulator</fullName>
    </submittedName>
</protein>
<dbReference type="InterPro" id="IPR009057">
    <property type="entry name" value="Homeodomain-like_sf"/>
</dbReference>
<name>A0ABP9HJF0_9ACTN</name>
<accession>A0ABP9HJF0</accession>
<reference evidence="5" key="1">
    <citation type="journal article" date="2019" name="Int. J. Syst. Evol. Microbiol.">
        <title>The Global Catalogue of Microorganisms (GCM) 10K type strain sequencing project: providing services to taxonomists for standard genome sequencing and annotation.</title>
        <authorList>
            <consortium name="The Broad Institute Genomics Platform"/>
            <consortium name="The Broad Institute Genome Sequencing Center for Infectious Disease"/>
            <person name="Wu L."/>
            <person name="Ma J."/>
        </authorList>
    </citation>
    <scope>NUCLEOTIDE SEQUENCE [LARGE SCALE GENOMIC DNA]</scope>
    <source>
        <strain evidence="5">JCM 17986</strain>
    </source>
</reference>
<feature type="domain" description="HTH tetR-type" evidence="3">
    <location>
        <begin position="15"/>
        <end position="75"/>
    </location>
</feature>
<dbReference type="InterPro" id="IPR001647">
    <property type="entry name" value="HTH_TetR"/>
</dbReference>
<organism evidence="4 5">
    <name type="scientific">Yinghuangia aomiensis</name>
    <dbReference type="NCBI Taxonomy" id="676205"/>
    <lineage>
        <taxon>Bacteria</taxon>
        <taxon>Bacillati</taxon>
        <taxon>Actinomycetota</taxon>
        <taxon>Actinomycetes</taxon>
        <taxon>Kitasatosporales</taxon>
        <taxon>Streptomycetaceae</taxon>
        <taxon>Yinghuangia</taxon>
    </lineage>
</organism>
<gene>
    <name evidence="4" type="ORF">GCM10023205_42170</name>
</gene>
<evidence type="ECO:0000256" key="1">
    <source>
        <dbReference type="ARBA" id="ARBA00023125"/>
    </source>
</evidence>
<evidence type="ECO:0000259" key="3">
    <source>
        <dbReference type="PROSITE" id="PS50977"/>
    </source>
</evidence>
<dbReference type="PANTHER" id="PTHR43479:SF7">
    <property type="entry name" value="TETR-FAMILY TRANSCRIPTIONAL REGULATOR"/>
    <property type="match status" value="1"/>
</dbReference>
<comment type="caution">
    <text evidence="4">The sequence shown here is derived from an EMBL/GenBank/DDBJ whole genome shotgun (WGS) entry which is preliminary data.</text>
</comment>
<dbReference type="PANTHER" id="PTHR43479">
    <property type="entry name" value="ACREF/ENVCD OPERON REPRESSOR-RELATED"/>
    <property type="match status" value="1"/>
</dbReference>
<dbReference type="Proteomes" id="UP001500466">
    <property type="component" value="Unassembled WGS sequence"/>
</dbReference>
<feature type="DNA-binding region" description="H-T-H motif" evidence="2">
    <location>
        <begin position="38"/>
        <end position="57"/>
    </location>
</feature>
<evidence type="ECO:0000313" key="4">
    <source>
        <dbReference type="EMBL" id="GAA4971755.1"/>
    </source>
</evidence>
<proteinExistence type="predicted"/>
<keyword evidence="1 2" id="KW-0238">DNA-binding</keyword>